<feature type="domain" description="BTB" evidence="1">
    <location>
        <begin position="41"/>
        <end position="110"/>
    </location>
</feature>
<dbReference type="CDD" id="cd18186">
    <property type="entry name" value="BTB_POZ_ZBTB_KLHL-like"/>
    <property type="match status" value="1"/>
</dbReference>
<keyword evidence="3" id="KW-1185">Reference proteome</keyword>
<dbReference type="AlphaFoldDB" id="A0A139HFJ0"/>
<sequence length="248" mass="28300">MAYNQNTARPTPVTRVAHPSNLVPEDFANNLRELAKDEASSDFTIVCKSNGREYKVHKTVVNLSSSYFKAVFNEHFQEGKTGRIDLIDDWEEGIEIMVHYFYNLHYKLPDWADTAENDRGLGRLKAHAFVWATADKYQVPSLKLRAAESFEDVATSARNVYVPIQRERATTQPAYVVSQPHLADLLHAIDFIYQYGHDLRRSVVKVWDFLGPDVKQAVARESMLGLIRKYPELGVDLALISTRHGVMF</sequence>
<evidence type="ECO:0000259" key="1">
    <source>
        <dbReference type="PROSITE" id="PS50097"/>
    </source>
</evidence>
<comment type="caution">
    <text evidence="2">The sequence shown here is derived from an EMBL/GenBank/DDBJ whole genome shotgun (WGS) entry which is preliminary data.</text>
</comment>
<dbReference type="InterPro" id="IPR011333">
    <property type="entry name" value="SKP1/BTB/POZ_sf"/>
</dbReference>
<dbReference type="PANTHER" id="PTHR47843:SF5">
    <property type="entry name" value="BTB_POZ DOMAIN PROTEIN"/>
    <property type="match status" value="1"/>
</dbReference>
<organism evidence="2 3">
    <name type="scientific">Pseudocercospora eumusae</name>
    <dbReference type="NCBI Taxonomy" id="321146"/>
    <lineage>
        <taxon>Eukaryota</taxon>
        <taxon>Fungi</taxon>
        <taxon>Dikarya</taxon>
        <taxon>Ascomycota</taxon>
        <taxon>Pezizomycotina</taxon>
        <taxon>Dothideomycetes</taxon>
        <taxon>Dothideomycetidae</taxon>
        <taxon>Mycosphaerellales</taxon>
        <taxon>Mycosphaerellaceae</taxon>
        <taxon>Pseudocercospora</taxon>
    </lineage>
</organism>
<dbReference type="Pfam" id="PF00651">
    <property type="entry name" value="BTB"/>
    <property type="match status" value="1"/>
</dbReference>
<dbReference type="Gene3D" id="3.30.710.10">
    <property type="entry name" value="Potassium Channel Kv1.1, Chain A"/>
    <property type="match status" value="1"/>
</dbReference>
<name>A0A139HFJ0_9PEZI</name>
<gene>
    <name evidence="2" type="ORF">AC578_10916</name>
</gene>
<dbReference type="InterPro" id="IPR000210">
    <property type="entry name" value="BTB/POZ_dom"/>
</dbReference>
<reference evidence="2 3" key="1">
    <citation type="submission" date="2015-07" db="EMBL/GenBank/DDBJ databases">
        <title>Comparative genomics of the Sigatoka disease complex on banana suggests a link between parallel evolutionary changes in Pseudocercospora fijiensis and Pseudocercospora eumusae and increased virulence on the banana host.</title>
        <authorList>
            <person name="Chang T.-C."/>
            <person name="Salvucci A."/>
            <person name="Crous P.W."/>
            <person name="Stergiopoulos I."/>
        </authorList>
    </citation>
    <scope>NUCLEOTIDE SEQUENCE [LARGE SCALE GENOMIC DNA]</scope>
    <source>
        <strain evidence="2 3">CBS 114824</strain>
    </source>
</reference>
<dbReference type="STRING" id="321146.A0A139HFJ0"/>
<protein>
    <recommendedName>
        <fullName evidence="1">BTB domain-containing protein</fullName>
    </recommendedName>
</protein>
<dbReference type="SUPFAM" id="SSF54695">
    <property type="entry name" value="POZ domain"/>
    <property type="match status" value="1"/>
</dbReference>
<evidence type="ECO:0000313" key="3">
    <source>
        <dbReference type="Proteomes" id="UP000070133"/>
    </source>
</evidence>
<accession>A0A139HFJ0</accession>
<dbReference type="OrthoDB" id="6359816at2759"/>
<dbReference type="PROSITE" id="PS50097">
    <property type="entry name" value="BTB"/>
    <property type="match status" value="1"/>
</dbReference>
<dbReference type="Proteomes" id="UP000070133">
    <property type="component" value="Unassembled WGS sequence"/>
</dbReference>
<proteinExistence type="predicted"/>
<evidence type="ECO:0000313" key="2">
    <source>
        <dbReference type="EMBL" id="KXT01129.1"/>
    </source>
</evidence>
<dbReference type="PANTHER" id="PTHR47843">
    <property type="entry name" value="BTB DOMAIN-CONTAINING PROTEIN-RELATED"/>
    <property type="match status" value="1"/>
</dbReference>
<dbReference type="EMBL" id="LFZN01000061">
    <property type="protein sequence ID" value="KXT01129.1"/>
    <property type="molecule type" value="Genomic_DNA"/>
</dbReference>